<dbReference type="PANTHER" id="PTHR47331:SF1">
    <property type="entry name" value="GAG-LIKE PROTEIN"/>
    <property type="match status" value="1"/>
</dbReference>
<protein>
    <recommendedName>
        <fullName evidence="3">CCHC-type domain-containing protein</fullName>
    </recommendedName>
</protein>
<dbReference type="InterPro" id="IPR005312">
    <property type="entry name" value="DUF1759"/>
</dbReference>
<dbReference type="Proteomes" id="UP000499080">
    <property type="component" value="Unassembled WGS sequence"/>
</dbReference>
<evidence type="ECO:0008006" key="3">
    <source>
        <dbReference type="Google" id="ProtNLM"/>
    </source>
</evidence>
<evidence type="ECO:0000313" key="2">
    <source>
        <dbReference type="Proteomes" id="UP000499080"/>
    </source>
</evidence>
<dbReference type="PANTHER" id="PTHR47331">
    <property type="entry name" value="PHD-TYPE DOMAIN-CONTAINING PROTEIN"/>
    <property type="match status" value="1"/>
</dbReference>
<dbReference type="Pfam" id="PF03564">
    <property type="entry name" value="DUF1759"/>
    <property type="match status" value="1"/>
</dbReference>
<gene>
    <name evidence="1" type="ORF">AVEN_223730_1</name>
</gene>
<evidence type="ECO:0000313" key="1">
    <source>
        <dbReference type="EMBL" id="GBN37958.1"/>
    </source>
</evidence>
<name>A0A4Y2NEV9_ARAVE</name>
<dbReference type="EMBL" id="BGPR01009097">
    <property type="protein sequence ID" value="GBN37958.1"/>
    <property type="molecule type" value="Genomic_DNA"/>
</dbReference>
<reference evidence="1 2" key="1">
    <citation type="journal article" date="2019" name="Sci. Rep.">
        <title>Orb-weaving spider Araneus ventricosus genome elucidates the spidroin gene catalogue.</title>
        <authorList>
            <person name="Kono N."/>
            <person name="Nakamura H."/>
            <person name="Ohtoshi R."/>
            <person name="Moran D.A.P."/>
            <person name="Shinohara A."/>
            <person name="Yoshida Y."/>
            <person name="Fujiwara M."/>
            <person name="Mori M."/>
            <person name="Tomita M."/>
            <person name="Arakawa K."/>
        </authorList>
    </citation>
    <scope>NUCLEOTIDE SEQUENCE [LARGE SCALE GENOMIC DNA]</scope>
</reference>
<keyword evidence="2" id="KW-1185">Reference proteome</keyword>
<dbReference type="AlphaFoldDB" id="A0A4Y2NEV9"/>
<proteinExistence type="predicted"/>
<sequence>MFLSVKSCKKEDFILVAQEISENVPPTAKICDLKGIILNSDEYKSDPDFVKGILENAVTDRKLQEEQEFELEKIKLNTEQEFEVEKIKLKQRQEFELEKLKINSEFQFEHVDKDDDIATENKFQYLVQATVVSSRAREVVESFPPTGESYAKAVDNLKARFGREDLLVKVYVKDLLKLIISVQSNQKLAPTFLYDKLESYLRALETLGVTTDKCASILYPMVESCFDEEFLKAWNRSPTSSSANDAKERLDNLMLFLKGEVKGEERISLAMSGFGLTKGEDVKQNMPRKKKYNLETQWGKIPTASMLLASSRATEVEKSKCIFCDGKHVSSDCFNAQKLTLEEKQKIVRDKNCCFACLLPGHSARKCRKFLKCSVCSKKHVTLMCDQLQAFKNTNQKKEEEENPSGNDVNLSNVNPNLTWLSLPTTTNFHPGSTPS</sequence>
<dbReference type="OrthoDB" id="5869984at2759"/>
<organism evidence="1 2">
    <name type="scientific">Araneus ventricosus</name>
    <name type="common">Orbweaver spider</name>
    <name type="synonym">Epeira ventricosa</name>
    <dbReference type="NCBI Taxonomy" id="182803"/>
    <lineage>
        <taxon>Eukaryota</taxon>
        <taxon>Metazoa</taxon>
        <taxon>Ecdysozoa</taxon>
        <taxon>Arthropoda</taxon>
        <taxon>Chelicerata</taxon>
        <taxon>Arachnida</taxon>
        <taxon>Araneae</taxon>
        <taxon>Araneomorphae</taxon>
        <taxon>Entelegynae</taxon>
        <taxon>Araneoidea</taxon>
        <taxon>Araneidae</taxon>
        <taxon>Araneus</taxon>
    </lineage>
</organism>
<accession>A0A4Y2NEV9</accession>
<comment type="caution">
    <text evidence="1">The sequence shown here is derived from an EMBL/GenBank/DDBJ whole genome shotgun (WGS) entry which is preliminary data.</text>
</comment>